<dbReference type="OMA" id="HNCIEDE"/>
<evidence type="ECO:0000256" key="1">
    <source>
        <dbReference type="ARBA" id="ARBA00022614"/>
    </source>
</evidence>
<dbReference type="AlphaFoldDB" id="A0A0N1IJD4"/>
<accession>A0A0N1IJD4</accession>
<dbReference type="InterPro" id="IPR001611">
    <property type="entry name" value="Leu-rich_rpt"/>
</dbReference>
<organism evidence="3 4">
    <name type="scientific">Leptomonas seymouri</name>
    <dbReference type="NCBI Taxonomy" id="5684"/>
    <lineage>
        <taxon>Eukaryota</taxon>
        <taxon>Discoba</taxon>
        <taxon>Euglenozoa</taxon>
        <taxon>Kinetoplastea</taxon>
        <taxon>Metakinetoplastina</taxon>
        <taxon>Trypanosomatida</taxon>
        <taxon>Trypanosomatidae</taxon>
        <taxon>Leishmaniinae</taxon>
        <taxon>Leptomonas</taxon>
    </lineage>
</organism>
<evidence type="ECO:0000313" key="4">
    <source>
        <dbReference type="Proteomes" id="UP000038009"/>
    </source>
</evidence>
<keyword evidence="4" id="KW-1185">Reference proteome</keyword>
<keyword evidence="2" id="KW-0677">Repeat</keyword>
<dbReference type="PANTHER" id="PTHR45973:SF29">
    <property type="entry name" value="LEUCINE-RICH REPEAT PROTEIN"/>
    <property type="match status" value="1"/>
</dbReference>
<evidence type="ECO:0000313" key="3">
    <source>
        <dbReference type="EMBL" id="KPI85595.1"/>
    </source>
</evidence>
<dbReference type="PANTHER" id="PTHR45973">
    <property type="entry name" value="PROTEIN PHOSPHATASE 1 REGULATORY SUBUNIT SDS22-RELATED"/>
    <property type="match status" value="1"/>
</dbReference>
<dbReference type="InterPro" id="IPR032675">
    <property type="entry name" value="LRR_dom_sf"/>
</dbReference>
<dbReference type="SUPFAM" id="SSF52075">
    <property type="entry name" value="Outer arm dynein light chain 1"/>
    <property type="match status" value="1"/>
</dbReference>
<dbReference type="Gene3D" id="3.80.10.10">
    <property type="entry name" value="Ribonuclease Inhibitor"/>
    <property type="match status" value="2"/>
</dbReference>
<reference evidence="3 4" key="1">
    <citation type="journal article" date="2015" name="PLoS Pathog.">
        <title>Leptomonas seymouri: Adaptations to the Dixenous Life Cycle Analyzed by Genome Sequencing, Transcriptome Profiling and Co-infection with Leishmania donovani.</title>
        <authorList>
            <person name="Kraeva N."/>
            <person name="Butenko A."/>
            <person name="Hlavacova J."/>
            <person name="Kostygov A."/>
            <person name="Myskova J."/>
            <person name="Grybchuk D."/>
            <person name="Lestinova T."/>
            <person name="Votypka J."/>
            <person name="Volf P."/>
            <person name="Opperdoes F."/>
            <person name="Flegontov P."/>
            <person name="Lukes J."/>
            <person name="Yurchenko V."/>
        </authorList>
    </citation>
    <scope>NUCLEOTIDE SEQUENCE [LARGE SCALE GENOMIC DNA]</scope>
    <source>
        <strain evidence="3 4">ATCC 30220</strain>
    </source>
</reference>
<keyword evidence="1" id="KW-0433">Leucine-rich repeat</keyword>
<dbReference type="Pfam" id="PF14580">
    <property type="entry name" value="LRR_9"/>
    <property type="match status" value="1"/>
</dbReference>
<sequence length="325" mass="36314">MASCTTSDAENADLTAVVMTEKFIIEQCKKHNGYSTPELNEKLYLHQLGLSRLNGLHAFTGCRVLYLSHNALSRLDGLAALTQLDSLYLSHNGLTSLESLPLLPALRVLDVADNQITSISGLDNAAPQLQTLLAGHNRLTRLGGLQGCTALLSLDLSYNALEDEEKVDAWLRPLRRTLRTLLLHGNLLCRKASHYRKRWIATFTALKFLDEYPVFDDERERAEAFTRGGTVAEEDARRAQKARAEEEAQAQLRYYGEFRRANREARRRDGRKLSPTAYFLAHSSTHQTASLATAAREDDADFGEEEVYIPSTAANAAVHADPFRR</sequence>
<dbReference type="PROSITE" id="PS51450">
    <property type="entry name" value="LRR"/>
    <property type="match status" value="4"/>
</dbReference>
<dbReference type="OrthoDB" id="1904536at2759"/>
<dbReference type="Proteomes" id="UP000038009">
    <property type="component" value="Unassembled WGS sequence"/>
</dbReference>
<dbReference type="SMART" id="SM00365">
    <property type="entry name" value="LRR_SD22"/>
    <property type="match status" value="4"/>
</dbReference>
<name>A0A0N1IJD4_LEPSE</name>
<evidence type="ECO:0000256" key="2">
    <source>
        <dbReference type="ARBA" id="ARBA00022737"/>
    </source>
</evidence>
<proteinExistence type="predicted"/>
<protein>
    <submittedName>
        <fullName evidence="3">Uncharacterized protein</fullName>
    </submittedName>
</protein>
<dbReference type="VEuPathDB" id="TriTrypDB:Lsey_0177_0030"/>
<comment type="caution">
    <text evidence="3">The sequence shown here is derived from an EMBL/GenBank/DDBJ whole genome shotgun (WGS) entry which is preliminary data.</text>
</comment>
<dbReference type="InterPro" id="IPR050576">
    <property type="entry name" value="Cilia_flagella_integrity"/>
</dbReference>
<dbReference type="EMBL" id="LJSK01000177">
    <property type="protein sequence ID" value="KPI85595.1"/>
    <property type="molecule type" value="Genomic_DNA"/>
</dbReference>
<gene>
    <name evidence="3" type="ORF">ABL78_5333</name>
</gene>